<evidence type="ECO:0000313" key="7">
    <source>
        <dbReference type="EMBL" id="MDQ0177628.1"/>
    </source>
</evidence>
<dbReference type="PANTHER" id="PTHR34294">
    <property type="entry name" value="TRANSCRIPTIONAL REGULATOR-RELATED"/>
    <property type="match status" value="1"/>
</dbReference>
<dbReference type="InterPro" id="IPR048715">
    <property type="entry name" value="CggR_N"/>
</dbReference>
<dbReference type="SUPFAM" id="SSF46785">
    <property type="entry name" value="Winged helix' DNA-binding domain"/>
    <property type="match status" value="1"/>
</dbReference>
<dbReference type="SUPFAM" id="SSF100950">
    <property type="entry name" value="NagB/RpiA/CoA transferase-like"/>
    <property type="match status" value="1"/>
</dbReference>
<protein>
    <submittedName>
        <fullName evidence="7">Central glycolytic genes regulator</fullName>
    </submittedName>
</protein>
<keyword evidence="3" id="KW-0238">DNA-binding</keyword>
<evidence type="ECO:0000313" key="8">
    <source>
        <dbReference type="Proteomes" id="UP001223586"/>
    </source>
</evidence>
<dbReference type="PANTHER" id="PTHR34294:SF5">
    <property type="entry name" value="CENTRAL GLYCOLYTIC GENES REGULATOR"/>
    <property type="match status" value="1"/>
</dbReference>
<evidence type="ECO:0000256" key="2">
    <source>
        <dbReference type="ARBA" id="ARBA00023015"/>
    </source>
</evidence>
<dbReference type="InterPro" id="IPR036390">
    <property type="entry name" value="WH_DNA-bd_sf"/>
</dbReference>
<evidence type="ECO:0000256" key="4">
    <source>
        <dbReference type="ARBA" id="ARBA00023163"/>
    </source>
</evidence>
<comment type="caution">
    <text evidence="7">The sequence shown here is derived from an EMBL/GenBank/DDBJ whole genome shotgun (WGS) entry which is preliminary data.</text>
</comment>
<feature type="domain" description="Sugar-binding" evidence="5">
    <location>
        <begin position="90"/>
        <end position="340"/>
    </location>
</feature>
<dbReference type="Pfam" id="PF04198">
    <property type="entry name" value="Sugar-bind"/>
    <property type="match status" value="1"/>
</dbReference>
<keyword evidence="2" id="KW-0805">Transcription regulation</keyword>
<dbReference type="InterPro" id="IPR051054">
    <property type="entry name" value="SorC_transcr_regulators"/>
</dbReference>
<accession>A0ABT9WWF0</accession>
<proteinExistence type="inferred from homology"/>
<dbReference type="InterPro" id="IPR036388">
    <property type="entry name" value="WH-like_DNA-bd_sf"/>
</dbReference>
<reference evidence="7 8" key="1">
    <citation type="submission" date="2023-07" db="EMBL/GenBank/DDBJ databases">
        <title>Genomic Encyclopedia of Type Strains, Phase IV (KMG-IV): sequencing the most valuable type-strain genomes for metagenomic binning, comparative biology and taxonomic classification.</title>
        <authorList>
            <person name="Goeker M."/>
        </authorList>
    </citation>
    <scope>NUCLEOTIDE SEQUENCE [LARGE SCALE GENOMIC DNA]</scope>
    <source>
        <strain evidence="7 8">DSM 23837</strain>
    </source>
</reference>
<dbReference type="Pfam" id="PF21715">
    <property type="entry name" value="CggR_N"/>
    <property type="match status" value="1"/>
</dbReference>
<dbReference type="Gene3D" id="1.10.10.10">
    <property type="entry name" value="Winged helix-like DNA-binding domain superfamily/Winged helix DNA-binding domain"/>
    <property type="match status" value="1"/>
</dbReference>
<dbReference type="EMBL" id="JAUSTT010000024">
    <property type="protein sequence ID" value="MDQ0177628.1"/>
    <property type="molecule type" value="Genomic_DNA"/>
</dbReference>
<dbReference type="RefSeq" id="WP_307231773.1">
    <property type="nucleotide sequence ID" value="NZ_JAUSTT010000024.1"/>
</dbReference>
<keyword evidence="4" id="KW-0804">Transcription</keyword>
<dbReference type="Gene3D" id="3.40.50.1360">
    <property type="match status" value="1"/>
</dbReference>
<feature type="domain" description="CggR N-terminal DNA binding" evidence="6">
    <location>
        <begin position="18"/>
        <end position="88"/>
    </location>
</feature>
<dbReference type="InterPro" id="IPR037171">
    <property type="entry name" value="NagB/RpiA_transferase-like"/>
</dbReference>
<organism evidence="7 8">
    <name type="scientific">Bacillus chungangensis</name>
    <dbReference type="NCBI Taxonomy" id="587633"/>
    <lineage>
        <taxon>Bacteria</taxon>
        <taxon>Bacillati</taxon>
        <taxon>Bacillota</taxon>
        <taxon>Bacilli</taxon>
        <taxon>Bacillales</taxon>
        <taxon>Bacillaceae</taxon>
        <taxon>Bacillus</taxon>
    </lineage>
</organism>
<keyword evidence="8" id="KW-1185">Reference proteome</keyword>
<evidence type="ECO:0000256" key="1">
    <source>
        <dbReference type="ARBA" id="ARBA00010466"/>
    </source>
</evidence>
<evidence type="ECO:0000259" key="5">
    <source>
        <dbReference type="Pfam" id="PF04198"/>
    </source>
</evidence>
<name>A0ABT9WWF0_9BACI</name>
<comment type="similarity">
    <text evidence="1">Belongs to the SorC transcriptional regulatory family.</text>
</comment>
<dbReference type="InterPro" id="IPR007324">
    <property type="entry name" value="Sugar-bd_dom_put"/>
</dbReference>
<dbReference type="Proteomes" id="UP001223586">
    <property type="component" value="Unassembled WGS sequence"/>
</dbReference>
<sequence>MQSFIEIQKRLLPDLLIIMQKRYQILRFIWHMEPIGRRILAQQLGLSERVLRSEVEFLKSQQLINIRTSGMSVTADGMLVLEKLEGMMREVTGMHIMEAQLKEKMKIAEVIIIPGDSDTLPWIKDELGRTCVQTMKKRLHDKNIIAVTGGTTIATVAEMLTPSFASNKHLVFVPARGGIGEDVKNQANTICARMAEKSTASHRVLYVPDQVSKEVYESFMKEPAIQEVLSLIKSAHMVLHGIGEALTMAKRRNTDPENMQKIIEGQAVGEAFGYYFDEQGKVVHKVPTIGLQLEDLENIPYVIAAAGGASKAKAIKSYMKSAPSSTILVTDEGAAAALLKDEITPGRTL</sequence>
<evidence type="ECO:0000259" key="6">
    <source>
        <dbReference type="Pfam" id="PF21715"/>
    </source>
</evidence>
<gene>
    <name evidence="7" type="ORF">J2S08_003508</name>
</gene>
<evidence type="ECO:0000256" key="3">
    <source>
        <dbReference type="ARBA" id="ARBA00023125"/>
    </source>
</evidence>